<feature type="domain" description="CHAT" evidence="1">
    <location>
        <begin position="800"/>
        <end position="1109"/>
    </location>
</feature>
<proteinExistence type="predicted"/>
<dbReference type="KEGG" id="amus:LMH87_001404"/>
<evidence type="ECO:0000313" key="2">
    <source>
        <dbReference type="EMBL" id="KAJ4146845.1"/>
    </source>
</evidence>
<dbReference type="GeneID" id="80888563"/>
<sequence>MCPNRMSQVHTESFDAARKRYTEAAAGTDDWVAAWETFQRALTRQWETSGKAADLDALKGHCLELTELAPTEKKGTSWMVKWLNLTVTKIENLESASYSDLESALLFSRLSLEHAASQQPALCALIKARMAELLLRLYQIGHETAKLMLAVDEAEDAARVDVEDHADRCRIMRILGTTLREKYSCFGGHDDLKASVRATRLSLEALPREEASGRSPMCLALYQNLANALHLLFDVSGDPRHLDEAIEFGHKSLGGGPNGDDAAQCISLVSSLTTRGRLKNDINDIKNAVSIMDKLIVLVSPKTSSRERASMYDHWARALQARYGITNQLQDLEAAILAGKKAVTLFENFPYGAYKASVALEMLILYTKKYERLRKLDDALEGLRYGEMSIQFQVPGSFKLGKHFGQISILYENMFFCTNKREHLTQSLSKAQKSLEFMPNSAIAQNNMACRFIVLYKRDGVQKDLDLALHHIELAFTASEDIQLGRGGLLSTAAEAYRLKYEASEKSAADGSEAEACLVKAVDYFTQSAKHPSNLVLKRIEAARRAAELLGRQCRWEEAYELLHSAVDWIPTLVPIHMSSEDQRTIVKSFFGLAAEACSVAIACGRVREAVEDLERGRGILVAAAHKALHNIDNLQERSPDLFRRYCRARDQLLGVPNGVEGGAEELRMYPDDHAVKRVSQLPSRVDTLNREMEEILKEIRSISGLHRFLEPILSGEMQELCGTKCVVALNTSKFGTHAIILNKERIWSVPLPDPPYIPNFAGALHVGVRVMERIVHHKSDDDWSDWVPNNNSLLGLLAILWHHIAEPVTRELGFGQVRGFESELMMGRRILWLPTGQYSRFPIHAAGLHGGNGKDTLFFGRGVLSTYIASFRQLAFAHSISTDLPSRLGGKGLIISMEPPEGGSDKALYLSNAGVEVEEVTAEASTMIDWEVLRRPTHSEALSSASTCSWLHVASHGVSDNSDPAASFLRLGTDEDDAVCAVQGSRLTVQQIADVRAHQGILAFLSACSTAENKVALLLDESLSIGYAFQLAGFPHIVGCLWPAYEFICPDFAAFFYRYLVQYGPKQGRPLTSDLIAFCVHYAAMSIMISHDCLKEPIFWAGFMHIGA</sequence>
<name>A0A9W8UHI4_AKAMU</name>
<reference evidence="2" key="1">
    <citation type="journal article" date="2023" name="Access Microbiol">
        <title>De-novo genome assembly for Akanthomyces muscarius, a biocontrol agent of insect agricultural pests.</title>
        <authorList>
            <person name="Erdos Z."/>
            <person name="Studholme D.J."/>
            <person name="Raymond B."/>
            <person name="Sharma M."/>
        </authorList>
    </citation>
    <scope>NUCLEOTIDE SEQUENCE</scope>
    <source>
        <strain evidence="2">Ve6</strain>
    </source>
</reference>
<evidence type="ECO:0000313" key="3">
    <source>
        <dbReference type="Proteomes" id="UP001144673"/>
    </source>
</evidence>
<comment type="caution">
    <text evidence="2">The sequence shown here is derived from an EMBL/GenBank/DDBJ whole genome shotgun (WGS) entry which is preliminary data.</text>
</comment>
<protein>
    <recommendedName>
        <fullName evidence="1">CHAT domain-containing protein</fullName>
    </recommendedName>
</protein>
<dbReference type="AlphaFoldDB" id="A0A9W8UHI4"/>
<dbReference type="Pfam" id="PF12770">
    <property type="entry name" value="CHAT"/>
    <property type="match status" value="1"/>
</dbReference>
<dbReference type="Gene3D" id="1.25.40.10">
    <property type="entry name" value="Tetratricopeptide repeat domain"/>
    <property type="match status" value="1"/>
</dbReference>
<dbReference type="Proteomes" id="UP001144673">
    <property type="component" value="Chromosome 3"/>
</dbReference>
<dbReference type="InterPro" id="IPR024983">
    <property type="entry name" value="CHAT_dom"/>
</dbReference>
<organism evidence="2 3">
    <name type="scientific">Akanthomyces muscarius</name>
    <name type="common">Entomopathogenic fungus</name>
    <name type="synonym">Lecanicillium muscarium</name>
    <dbReference type="NCBI Taxonomy" id="2231603"/>
    <lineage>
        <taxon>Eukaryota</taxon>
        <taxon>Fungi</taxon>
        <taxon>Dikarya</taxon>
        <taxon>Ascomycota</taxon>
        <taxon>Pezizomycotina</taxon>
        <taxon>Sordariomycetes</taxon>
        <taxon>Hypocreomycetidae</taxon>
        <taxon>Hypocreales</taxon>
        <taxon>Cordycipitaceae</taxon>
        <taxon>Akanthomyces</taxon>
    </lineage>
</organism>
<dbReference type="EMBL" id="JAJHUN010000010">
    <property type="protein sequence ID" value="KAJ4146845.1"/>
    <property type="molecule type" value="Genomic_DNA"/>
</dbReference>
<dbReference type="RefSeq" id="XP_056049786.1">
    <property type="nucleotide sequence ID" value="XM_056192674.1"/>
</dbReference>
<gene>
    <name evidence="2" type="ORF">LMH87_001404</name>
</gene>
<accession>A0A9W8UHI4</accession>
<keyword evidence="3" id="KW-1185">Reference proteome</keyword>
<dbReference type="InterPro" id="IPR011990">
    <property type="entry name" value="TPR-like_helical_dom_sf"/>
</dbReference>
<evidence type="ECO:0000259" key="1">
    <source>
        <dbReference type="Pfam" id="PF12770"/>
    </source>
</evidence>